<organism evidence="2 3">
    <name type="scientific">Rhizophagus irregularis (strain DAOM 197198w)</name>
    <name type="common">Glomus intraradices</name>
    <dbReference type="NCBI Taxonomy" id="1432141"/>
    <lineage>
        <taxon>Eukaryota</taxon>
        <taxon>Fungi</taxon>
        <taxon>Fungi incertae sedis</taxon>
        <taxon>Mucoromycota</taxon>
        <taxon>Glomeromycotina</taxon>
        <taxon>Glomeromycetes</taxon>
        <taxon>Glomerales</taxon>
        <taxon>Glomeraceae</taxon>
        <taxon>Rhizophagus</taxon>
    </lineage>
</organism>
<dbReference type="Proteomes" id="UP000022910">
    <property type="component" value="Unassembled WGS sequence"/>
</dbReference>
<dbReference type="AlphaFoldDB" id="A0A015LK75"/>
<sequence>MVINNKFDHLRELYLPYKFQLLLRGSRDGFTPNKFHELCNDILYTVTFIKVKETEEILGGYNPLKWESSGGWCKTKDSFIFSFKIDNIKDSIISNIENTEYAFYNGSYVGPYFGKDLIIYSSSSDFEDYSHRYCRKNYYEKIIRDTEDLFSIEDYEVFQITKI</sequence>
<dbReference type="OrthoDB" id="6418787at2759"/>
<protein>
    <recommendedName>
        <fullName evidence="1">TLDc domain-containing protein</fullName>
    </recommendedName>
</protein>
<dbReference type="EMBL" id="JEMT01014872">
    <property type="protein sequence ID" value="EXX73081.1"/>
    <property type="molecule type" value="Genomic_DNA"/>
</dbReference>
<dbReference type="InterPro" id="IPR006571">
    <property type="entry name" value="TLDc_dom"/>
</dbReference>
<gene>
    <name evidence="2" type="ORF">RirG_063440</name>
</gene>
<dbReference type="Pfam" id="PF07534">
    <property type="entry name" value="TLD"/>
    <property type="match status" value="1"/>
</dbReference>
<evidence type="ECO:0000313" key="3">
    <source>
        <dbReference type="Proteomes" id="UP000022910"/>
    </source>
</evidence>
<evidence type="ECO:0000313" key="2">
    <source>
        <dbReference type="EMBL" id="EXX73081.1"/>
    </source>
</evidence>
<dbReference type="PROSITE" id="PS51886">
    <property type="entry name" value="TLDC"/>
    <property type="match status" value="1"/>
</dbReference>
<keyword evidence="3" id="KW-1185">Reference proteome</keyword>
<comment type="caution">
    <text evidence="2">The sequence shown here is derived from an EMBL/GenBank/DDBJ whole genome shotgun (WGS) entry which is preliminary data.</text>
</comment>
<feature type="domain" description="TLDc" evidence="1">
    <location>
        <begin position="1"/>
        <end position="161"/>
    </location>
</feature>
<proteinExistence type="predicted"/>
<name>A0A015LK75_RHIIW</name>
<dbReference type="HOGENOM" id="CLU_021542_1_1_1"/>
<evidence type="ECO:0000259" key="1">
    <source>
        <dbReference type="PROSITE" id="PS51886"/>
    </source>
</evidence>
<reference evidence="2 3" key="1">
    <citation type="submission" date="2014-02" db="EMBL/GenBank/DDBJ databases">
        <title>Single nucleus genome sequencing reveals high similarity among nuclei of an endomycorrhizal fungus.</title>
        <authorList>
            <person name="Lin K."/>
            <person name="Geurts R."/>
            <person name="Zhang Z."/>
            <person name="Limpens E."/>
            <person name="Saunders D.G."/>
            <person name="Mu D."/>
            <person name="Pang E."/>
            <person name="Cao H."/>
            <person name="Cha H."/>
            <person name="Lin T."/>
            <person name="Zhou Q."/>
            <person name="Shang Y."/>
            <person name="Li Y."/>
            <person name="Ivanov S."/>
            <person name="Sharma T."/>
            <person name="Velzen R.V."/>
            <person name="Ruijter N.D."/>
            <person name="Aanen D.K."/>
            <person name="Win J."/>
            <person name="Kamoun S."/>
            <person name="Bisseling T."/>
            <person name="Huang S."/>
        </authorList>
    </citation>
    <scope>NUCLEOTIDE SEQUENCE [LARGE SCALE GENOMIC DNA]</scope>
    <source>
        <strain evidence="3">DAOM197198w</strain>
    </source>
</reference>
<accession>A0A015LK75</accession>